<evidence type="ECO:0000256" key="6">
    <source>
        <dbReference type="SAM" id="Phobius"/>
    </source>
</evidence>
<evidence type="ECO:0000256" key="3">
    <source>
        <dbReference type="ARBA" id="ARBA00022692"/>
    </source>
</evidence>
<evidence type="ECO:0000256" key="1">
    <source>
        <dbReference type="ARBA" id="ARBA00004651"/>
    </source>
</evidence>
<feature type="transmembrane region" description="Helical" evidence="6">
    <location>
        <begin position="338"/>
        <end position="356"/>
    </location>
</feature>
<feature type="transmembrane region" description="Helical" evidence="6">
    <location>
        <begin position="362"/>
        <end position="385"/>
    </location>
</feature>
<dbReference type="EMBL" id="JACHFK010000005">
    <property type="protein sequence ID" value="MBB5376948.1"/>
    <property type="molecule type" value="Genomic_DNA"/>
</dbReference>
<dbReference type="Proteomes" id="UP000539473">
    <property type="component" value="Unassembled WGS sequence"/>
</dbReference>
<name>A0A7W8KFS7_9DEIO</name>
<dbReference type="PANTHER" id="PTHR30250:SF11">
    <property type="entry name" value="O-ANTIGEN TRANSPORTER-RELATED"/>
    <property type="match status" value="1"/>
</dbReference>
<feature type="transmembrane region" description="Helical" evidence="6">
    <location>
        <begin position="98"/>
        <end position="119"/>
    </location>
</feature>
<feature type="transmembrane region" description="Helical" evidence="6">
    <location>
        <begin position="304"/>
        <end position="326"/>
    </location>
</feature>
<evidence type="ECO:0000256" key="4">
    <source>
        <dbReference type="ARBA" id="ARBA00022989"/>
    </source>
</evidence>
<comment type="subcellular location">
    <subcellularLocation>
        <location evidence="1">Cell membrane</location>
        <topology evidence="1">Multi-pass membrane protein</topology>
    </subcellularLocation>
</comment>
<dbReference type="InterPro" id="IPR050833">
    <property type="entry name" value="Poly_Biosynth_Transport"/>
</dbReference>
<reference evidence="7 8" key="1">
    <citation type="submission" date="2020-08" db="EMBL/GenBank/DDBJ databases">
        <title>Genomic Encyclopedia of Type Strains, Phase IV (KMG-IV): sequencing the most valuable type-strain genomes for metagenomic binning, comparative biology and taxonomic classification.</title>
        <authorList>
            <person name="Goeker M."/>
        </authorList>
    </citation>
    <scope>NUCLEOTIDE SEQUENCE [LARGE SCALE GENOMIC DNA]</scope>
    <source>
        <strain evidence="7 8">DSM 27521</strain>
    </source>
</reference>
<evidence type="ECO:0000313" key="8">
    <source>
        <dbReference type="Proteomes" id="UP000539473"/>
    </source>
</evidence>
<feature type="transmembrane region" description="Helical" evidence="6">
    <location>
        <begin position="40"/>
        <end position="60"/>
    </location>
</feature>
<sequence>MRERSHHLQGMFTIAAIVASSALNYGYTLLLGRVLNAEGYGAYASFTSLFMILAALPVAFQQAQARRSDGQLSRVAVTWGAVAGGLLLLGAVPLGPLLGVPAAWVMAFALTLPGMVLLGAWRGAAQRDGRVLAFGGSLIAEHGLKIALTFPLLHVLGGPVAAVTATLAGVLLALPLVRPAGPDAGARLRSDATALPLALAAASQSALLYGDVLLGGMHLHAGDAGVYAAAATLARAVFFAGWAVQVAVFPVVARGDAAHGRLLGTALGGTLLLAGVPAALFAVWPQVFAGLAFGPALGAQVAAVLPACAAGTLLLTLGATVLNHLLAAGSAATVGRSAGLYAGGAAVLAVLALSLGSTPSSLALAALIGKGALLPASFLVLFTTLNRRPVYVLR</sequence>
<organism evidence="7 8">
    <name type="scientific">Deinococcus metalli</name>
    <dbReference type="NCBI Taxonomy" id="1141878"/>
    <lineage>
        <taxon>Bacteria</taxon>
        <taxon>Thermotogati</taxon>
        <taxon>Deinococcota</taxon>
        <taxon>Deinococci</taxon>
        <taxon>Deinococcales</taxon>
        <taxon>Deinococcaceae</taxon>
        <taxon>Deinococcus</taxon>
    </lineage>
</organism>
<keyword evidence="3 6" id="KW-0812">Transmembrane</keyword>
<feature type="transmembrane region" description="Helical" evidence="6">
    <location>
        <begin position="225"/>
        <end position="250"/>
    </location>
</feature>
<evidence type="ECO:0000256" key="2">
    <source>
        <dbReference type="ARBA" id="ARBA00022475"/>
    </source>
</evidence>
<dbReference type="PANTHER" id="PTHR30250">
    <property type="entry name" value="PST FAMILY PREDICTED COLANIC ACID TRANSPORTER"/>
    <property type="match status" value="1"/>
</dbReference>
<feature type="transmembrane region" description="Helical" evidence="6">
    <location>
        <begin position="156"/>
        <end position="177"/>
    </location>
</feature>
<feature type="transmembrane region" description="Helical" evidence="6">
    <location>
        <begin position="262"/>
        <end position="284"/>
    </location>
</feature>
<keyword evidence="2" id="KW-1003">Cell membrane</keyword>
<protein>
    <submittedName>
        <fullName evidence="7">O-antigen/teichoic acid export membrane protein</fullName>
    </submittedName>
</protein>
<feature type="transmembrane region" description="Helical" evidence="6">
    <location>
        <begin position="197"/>
        <end position="219"/>
    </location>
</feature>
<keyword evidence="5 6" id="KW-0472">Membrane</keyword>
<keyword evidence="4 6" id="KW-1133">Transmembrane helix</keyword>
<evidence type="ECO:0000313" key="7">
    <source>
        <dbReference type="EMBL" id="MBB5376948.1"/>
    </source>
</evidence>
<feature type="transmembrane region" description="Helical" evidence="6">
    <location>
        <begin position="12"/>
        <end position="34"/>
    </location>
</feature>
<dbReference type="GO" id="GO:0005886">
    <property type="term" value="C:plasma membrane"/>
    <property type="evidence" value="ECO:0007669"/>
    <property type="project" value="UniProtKB-SubCell"/>
</dbReference>
<gene>
    <name evidence="7" type="ORF">HNQ07_002412</name>
</gene>
<proteinExistence type="predicted"/>
<feature type="transmembrane region" description="Helical" evidence="6">
    <location>
        <begin position="72"/>
        <end position="92"/>
    </location>
</feature>
<evidence type="ECO:0000256" key="5">
    <source>
        <dbReference type="ARBA" id="ARBA00023136"/>
    </source>
</evidence>
<accession>A0A7W8KFS7</accession>
<dbReference type="RefSeq" id="WP_184112031.1">
    <property type="nucleotide sequence ID" value="NZ_BNAJ01000005.1"/>
</dbReference>
<comment type="caution">
    <text evidence="7">The sequence shown here is derived from an EMBL/GenBank/DDBJ whole genome shotgun (WGS) entry which is preliminary data.</text>
</comment>
<dbReference type="AlphaFoldDB" id="A0A7W8KFS7"/>